<dbReference type="RefSeq" id="WP_092189514.1">
    <property type="nucleotide sequence ID" value="NZ_FOTO01000001.1"/>
</dbReference>
<name>A0A8G2FCQ7_DESNO</name>
<keyword evidence="1" id="KW-0812">Transmembrane</keyword>
<organism evidence="2 3">
    <name type="scientific">Desulfomicrobium norvegicum (strain DSM 1741 / NCIMB 8310)</name>
    <name type="common">Desulfovibrio baculatus (strain Norway 4)</name>
    <name type="synonym">Desulfovibrio desulfuricans (strain Norway 4)</name>
    <dbReference type="NCBI Taxonomy" id="52561"/>
    <lineage>
        <taxon>Bacteria</taxon>
        <taxon>Pseudomonadati</taxon>
        <taxon>Thermodesulfobacteriota</taxon>
        <taxon>Desulfovibrionia</taxon>
        <taxon>Desulfovibrionales</taxon>
        <taxon>Desulfomicrobiaceae</taxon>
        <taxon>Desulfomicrobium</taxon>
    </lineage>
</organism>
<sequence length="103" mass="11088">MEILLAIAAILVCQGMQALDDFMSRVGAVSLAHGMLLGYGQIYVAKSIVEWGGSSLGWIVVVLICIASVAVSLYKIHRFGSRWVFAFNFGVFVGLLYGGISLM</sequence>
<comment type="caution">
    <text evidence="2">The sequence shown here is derived from an EMBL/GenBank/DDBJ whole genome shotgun (WGS) entry which is preliminary data.</text>
</comment>
<protein>
    <submittedName>
        <fullName evidence="2">Uncharacterized protein</fullName>
    </submittedName>
</protein>
<dbReference type="Proteomes" id="UP000199581">
    <property type="component" value="Unassembled WGS sequence"/>
</dbReference>
<feature type="transmembrane region" description="Helical" evidence="1">
    <location>
        <begin position="56"/>
        <end position="76"/>
    </location>
</feature>
<accession>A0A8G2FCQ7</accession>
<dbReference type="OrthoDB" id="5471604at2"/>
<keyword evidence="1" id="KW-0472">Membrane</keyword>
<keyword evidence="1" id="KW-1133">Transmembrane helix</keyword>
<evidence type="ECO:0000256" key="1">
    <source>
        <dbReference type="SAM" id="Phobius"/>
    </source>
</evidence>
<dbReference type="AlphaFoldDB" id="A0A8G2FCQ7"/>
<evidence type="ECO:0000313" key="3">
    <source>
        <dbReference type="Proteomes" id="UP000199581"/>
    </source>
</evidence>
<evidence type="ECO:0000313" key="2">
    <source>
        <dbReference type="EMBL" id="SFL28673.1"/>
    </source>
</evidence>
<feature type="transmembrane region" description="Helical" evidence="1">
    <location>
        <begin position="83"/>
        <end position="100"/>
    </location>
</feature>
<dbReference type="EMBL" id="FOTO01000001">
    <property type="protein sequence ID" value="SFL28673.1"/>
    <property type="molecule type" value="Genomic_DNA"/>
</dbReference>
<keyword evidence="3" id="KW-1185">Reference proteome</keyword>
<proteinExistence type="predicted"/>
<reference evidence="2 3" key="1">
    <citation type="submission" date="2016-10" db="EMBL/GenBank/DDBJ databases">
        <authorList>
            <person name="Varghese N."/>
            <person name="Submissions S."/>
        </authorList>
    </citation>
    <scope>NUCLEOTIDE SEQUENCE [LARGE SCALE GENOMIC DNA]</scope>
    <source>
        <strain evidence="2 3">DSM 1741</strain>
    </source>
</reference>
<gene>
    <name evidence="2" type="ORF">SAMN05421830_101368</name>
</gene>